<evidence type="ECO:0000313" key="11">
    <source>
        <dbReference type="Proteomes" id="UP000256941"/>
    </source>
</evidence>
<evidence type="ECO:0000256" key="8">
    <source>
        <dbReference type="ARBA" id="ARBA00022840"/>
    </source>
</evidence>
<accession>A0A369U856</accession>
<keyword evidence="4" id="KW-0597">Phosphoprotein</keyword>
<dbReference type="PANTHER" id="PTHR41523:SF8">
    <property type="entry name" value="ETHYLENE RESPONSE SENSOR PROTEIN"/>
    <property type="match status" value="1"/>
</dbReference>
<dbReference type="EC" id="2.7.13.3" evidence="3"/>
<dbReference type="AlphaFoldDB" id="A0A369U856"/>
<evidence type="ECO:0000256" key="1">
    <source>
        <dbReference type="ARBA" id="ARBA00000085"/>
    </source>
</evidence>
<keyword evidence="6" id="KW-0547">Nucleotide-binding</keyword>
<dbReference type="Gene3D" id="3.30.565.10">
    <property type="entry name" value="Histidine kinase-like ATPase, C-terminal domain"/>
    <property type="match status" value="1"/>
</dbReference>
<keyword evidence="8" id="KW-0067">ATP-binding</keyword>
<evidence type="ECO:0000256" key="6">
    <source>
        <dbReference type="ARBA" id="ARBA00022741"/>
    </source>
</evidence>
<dbReference type="Pfam" id="PF07568">
    <property type="entry name" value="HisKA_2"/>
    <property type="match status" value="1"/>
</dbReference>
<dbReference type="InterPro" id="IPR011495">
    <property type="entry name" value="Sig_transdc_His_kin_sub2_dim/P"/>
</dbReference>
<dbReference type="GO" id="GO:0016020">
    <property type="term" value="C:membrane"/>
    <property type="evidence" value="ECO:0007669"/>
    <property type="project" value="UniProtKB-SubCell"/>
</dbReference>
<comment type="caution">
    <text evidence="10">The sequence shown here is derived from an EMBL/GenBank/DDBJ whole genome shotgun (WGS) entry which is preliminary data.</text>
</comment>
<protein>
    <recommendedName>
        <fullName evidence="3">histidine kinase</fullName>
        <ecNumber evidence="3">2.7.13.3</ecNumber>
    </recommendedName>
</protein>
<keyword evidence="7 10" id="KW-0418">Kinase</keyword>
<evidence type="ECO:0000256" key="4">
    <source>
        <dbReference type="ARBA" id="ARBA00022553"/>
    </source>
</evidence>
<evidence type="ECO:0000313" key="10">
    <source>
        <dbReference type="EMBL" id="REF67846.1"/>
    </source>
</evidence>
<keyword evidence="5" id="KW-0808">Transferase</keyword>
<evidence type="ECO:0000256" key="2">
    <source>
        <dbReference type="ARBA" id="ARBA00004370"/>
    </source>
</evidence>
<dbReference type="EMBL" id="QTUJ01000004">
    <property type="protein sequence ID" value="REF67846.1"/>
    <property type="molecule type" value="Genomic_DNA"/>
</dbReference>
<dbReference type="InterPro" id="IPR036890">
    <property type="entry name" value="HATPase_C_sf"/>
</dbReference>
<dbReference type="Gene3D" id="3.30.450.20">
    <property type="entry name" value="PAS domain"/>
    <property type="match status" value="2"/>
</dbReference>
<dbReference type="InterPro" id="IPR003660">
    <property type="entry name" value="HAMP_dom"/>
</dbReference>
<gene>
    <name evidence="10" type="ORF">BDD41_4876</name>
</gene>
<dbReference type="PROSITE" id="PS50885">
    <property type="entry name" value="HAMP"/>
    <property type="match status" value="1"/>
</dbReference>
<dbReference type="PANTHER" id="PTHR41523">
    <property type="entry name" value="TWO-COMPONENT SYSTEM SENSOR PROTEIN"/>
    <property type="match status" value="1"/>
</dbReference>
<dbReference type="RefSeq" id="WP_072462153.1">
    <property type="nucleotide sequence ID" value="NZ_CP038197.1"/>
</dbReference>
<reference evidence="10 11" key="1">
    <citation type="submission" date="2018-08" db="EMBL/GenBank/DDBJ databases">
        <title>Genomic Encyclopedia of Archaeal and Bacterial Type Strains, Phase II (KMG-II): from individual species to whole genera.</title>
        <authorList>
            <person name="Goeker M."/>
        </authorList>
    </citation>
    <scope>NUCLEOTIDE SEQUENCE [LARGE SCALE GENOMIC DNA]</scope>
    <source>
        <strain evidence="10 11">DSM 17099</strain>
    </source>
</reference>
<dbReference type="Proteomes" id="UP000256941">
    <property type="component" value="Unassembled WGS sequence"/>
</dbReference>
<proteinExistence type="predicted"/>
<comment type="catalytic activity">
    <reaction evidence="1">
        <text>ATP + protein L-histidine = ADP + protein N-phospho-L-histidine.</text>
        <dbReference type="EC" id="2.7.13.3"/>
    </reaction>
</comment>
<dbReference type="SUPFAM" id="SSF55874">
    <property type="entry name" value="ATPase domain of HSP90 chaperone/DNA topoisomerase II/histidine kinase"/>
    <property type="match status" value="1"/>
</dbReference>
<sequence>MLRRLLDKLEFTKGLGFRLGGLLSVAILPIGLISVIQTLHLSREYQRSSEIALLGRTATAAAGERALLQSALGTADALGPAVLETMDRPQACSDIMRGLVQRTVNFVYAGFTRLDGVTECSSVRGVHDLSGESAFRQFSESPGTLVTTSADGPVTGKAVVVVIQPLYRGVELLGFIAVSMSHDLLRSTHVSGLGTEGARILTFNNQGEVISSDREGAGDITEVLPRGKSLPSLLSRSETTFRDISNSGERRVFSVVPVVPGLVYALGSWNRAESGITGIDITRRTALILPLILWAASLAVAYFAVYRLVLRHIRELRSQMRRFAIGDRSAPPPVLADAPAEIEDMSQTFHNMARILIRDEEAMEAAVNEKTVLLKEVHHRVKNNLQLIASIINMQIRVIEHDDARRVLRSVQDRVASLATIYRNLYQAEHLDSVQADRLIRDIINQMTNASVGPGAGLRIDTRLEPLVLMPDQAVPLSLLATEAFTNALKYSGVSDPDAEPWVRVSLRADGPGHAVLEVENSIGASSLAEGTGLGSQLIEAFATQLEGEAEQEMGEGRFLLRLRFQVENLHKREGAEMPQVVLTSAARPGSRH</sequence>
<accession>A0A3D9XB93</accession>
<evidence type="ECO:0000259" key="9">
    <source>
        <dbReference type="PROSITE" id="PS50885"/>
    </source>
</evidence>
<evidence type="ECO:0000256" key="7">
    <source>
        <dbReference type="ARBA" id="ARBA00022777"/>
    </source>
</evidence>
<feature type="domain" description="HAMP" evidence="9">
    <location>
        <begin position="307"/>
        <end position="361"/>
    </location>
</feature>
<evidence type="ECO:0000256" key="5">
    <source>
        <dbReference type="ARBA" id="ARBA00022679"/>
    </source>
</evidence>
<name>A0A369U856_PARVE</name>
<dbReference type="GO" id="GO:0005524">
    <property type="term" value="F:ATP binding"/>
    <property type="evidence" value="ECO:0007669"/>
    <property type="project" value="UniProtKB-KW"/>
</dbReference>
<evidence type="ECO:0000256" key="3">
    <source>
        <dbReference type="ARBA" id="ARBA00012438"/>
    </source>
</evidence>
<comment type="subcellular location">
    <subcellularLocation>
        <location evidence="2">Membrane</location>
    </subcellularLocation>
</comment>
<dbReference type="GO" id="GO:0007165">
    <property type="term" value="P:signal transduction"/>
    <property type="evidence" value="ECO:0007669"/>
    <property type="project" value="InterPro"/>
</dbReference>
<organism evidence="10 11">
    <name type="scientific">Paracoccus versutus</name>
    <name type="common">Thiobacillus versutus</name>
    <dbReference type="NCBI Taxonomy" id="34007"/>
    <lineage>
        <taxon>Bacteria</taxon>
        <taxon>Pseudomonadati</taxon>
        <taxon>Pseudomonadota</taxon>
        <taxon>Alphaproteobacteria</taxon>
        <taxon>Rhodobacterales</taxon>
        <taxon>Paracoccaceae</taxon>
        <taxon>Paracoccus</taxon>
    </lineage>
</organism>
<dbReference type="SMART" id="SM00304">
    <property type="entry name" value="HAMP"/>
    <property type="match status" value="1"/>
</dbReference>
<dbReference type="CDD" id="cd06225">
    <property type="entry name" value="HAMP"/>
    <property type="match status" value="1"/>
</dbReference>
<dbReference type="CDD" id="cd18773">
    <property type="entry name" value="PDC1_HK_sensor"/>
    <property type="match status" value="1"/>
</dbReference>
<dbReference type="GO" id="GO:0004673">
    <property type="term" value="F:protein histidine kinase activity"/>
    <property type="evidence" value="ECO:0007669"/>
    <property type="project" value="UniProtKB-EC"/>
</dbReference>